<dbReference type="EMBL" id="SRJD01000006">
    <property type="protein sequence ID" value="TGA98628.1"/>
    <property type="molecule type" value="Genomic_DNA"/>
</dbReference>
<dbReference type="Proteomes" id="UP000298347">
    <property type="component" value="Unassembled WGS sequence"/>
</dbReference>
<dbReference type="AlphaFoldDB" id="A0A4Z0GR76"/>
<comment type="caution">
    <text evidence="1">The sequence shown here is derived from an EMBL/GenBank/DDBJ whole genome shotgun (WGS) entry which is preliminary data.</text>
</comment>
<sequence length="80" mass="9156">MAQGQALTRHTLARKKQICSQEPASGEVITYQLTSAELADVHRKYGLPGMIKYPERLVYARGYHWVESQKRKVKAGKLKR</sequence>
<protein>
    <submittedName>
        <fullName evidence="1">Uncharacterized protein</fullName>
    </submittedName>
</protein>
<evidence type="ECO:0000313" key="2">
    <source>
        <dbReference type="Proteomes" id="UP000298347"/>
    </source>
</evidence>
<dbReference type="RefSeq" id="WP_135348107.1">
    <property type="nucleotide sequence ID" value="NZ_SRJD01000006.1"/>
</dbReference>
<gene>
    <name evidence="1" type="ORF">E4665_07120</name>
</gene>
<evidence type="ECO:0000313" key="1">
    <source>
        <dbReference type="EMBL" id="TGA98628.1"/>
    </source>
</evidence>
<name>A0A4Z0GR76_9BACL</name>
<accession>A0A4Z0GR76</accession>
<organism evidence="1 2">
    <name type="scientific">Sporolactobacillus shoreae</name>
    <dbReference type="NCBI Taxonomy" id="1465501"/>
    <lineage>
        <taxon>Bacteria</taxon>
        <taxon>Bacillati</taxon>
        <taxon>Bacillota</taxon>
        <taxon>Bacilli</taxon>
        <taxon>Bacillales</taxon>
        <taxon>Sporolactobacillaceae</taxon>
        <taxon>Sporolactobacillus</taxon>
    </lineage>
</organism>
<keyword evidence="2" id="KW-1185">Reference proteome</keyword>
<reference evidence="1 2" key="1">
    <citation type="journal article" date="2015" name="Int. J. Syst. Evol. Microbiol.">
        <title>Sporolactobacillus shoreae sp. nov. and Sporolactobacillus spathodeae sp. nov., two spore-forming lactic acid bacteria isolated from tree barks in Thailand.</title>
        <authorList>
            <person name="Thamacharoensuk T."/>
            <person name="Kitahara M."/>
            <person name="Ohkuma M."/>
            <person name="Thongchul N."/>
            <person name="Tanasupawat S."/>
        </authorList>
    </citation>
    <scope>NUCLEOTIDE SEQUENCE [LARGE SCALE GENOMIC DNA]</scope>
    <source>
        <strain evidence="1 2">BK92</strain>
    </source>
</reference>
<proteinExistence type="predicted"/>